<accession>A0A6C0I6K6</accession>
<organism evidence="1">
    <name type="scientific">viral metagenome</name>
    <dbReference type="NCBI Taxonomy" id="1070528"/>
    <lineage>
        <taxon>unclassified sequences</taxon>
        <taxon>metagenomes</taxon>
        <taxon>organismal metagenomes</taxon>
    </lineage>
</organism>
<sequence length="126" mass="15126">MSKLLQLFFYYQTLIKIFHWQTKKYAQHVASDQLYTTLLPLIDQWVEVYQGKYPTLTFDKDNSLSVPLRNMDLDDFKLHLQQFKSFLMDKLPTYINHGKMQNTDLLNIRDEMLAITNKTLYLLQLE</sequence>
<proteinExistence type="predicted"/>
<dbReference type="Pfam" id="PF19174">
    <property type="entry name" value="DUF5856"/>
    <property type="match status" value="1"/>
</dbReference>
<dbReference type="AlphaFoldDB" id="A0A6C0I6K6"/>
<protein>
    <submittedName>
        <fullName evidence="1">Uncharacterized protein</fullName>
    </submittedName>
</protein>
<name>A0A6C0I6K6_9ZZZZ</name>
<dbReference type="InterPro" id="IPR043876">
    <property type="entry name" value="DUF5856"/>
</dbReference>
<reference evidence="1" key="1">
    <citation type="journal article" date="2020" name="Nature">
        <title>Giant virus diversity and host interactions through global metagenomics.</title>
        <authorList>
            <person name="Schulz F."/>
            <person name="Roux S."/>
            <person name="Paez-Espino D."/>
            <person name="Jungbluth S."/>
            <person name="Walsh D.A."/>
            <person name="Denef V.J."/>
            <person name="McMahon K.D."/>
            <person name="Konstantinidis K.T."/>
            <person name="Eloe-Fadrosh E.A."/>
            <person name="Kyrpides N.C."/>
            <person name="Woyke T."/>
        </authorList>
    </citation>
    <scope>NUCLEOTIDE SEQUENCE</scope>
    <source>
        <strain evidence="1">GVMAG-M-3300023184-24</strain>
    </source>
</reference>
<evidence type="ECO:0000313" key="1">
    <source>
        <dbReference type="EMBL" id="QHT88035.1"/>
    </source>
</evidence>
<dbReference type="EMBL" id="MN740108">
    <property type="protein sequence ID" value="QHT88035.1"/>
    <property type="molecule type" value="Genomic_DNA"/>
</dbReference>